<dbReference type="RefSeq" id="WP_107350807.1">
    <property type="nucleotide sequence ID" value="NZ_PYMH01000013.1"/>
</dbReference>
<reference evidence="2 3" key="1">
    <citation type="submission" date="2018-03" db="EMBL/GenBank/DDBJ databases">
        <title>Whole genome sequencing of Histamine producing bacteria.</title>
        <authorList>
            <person name="Butler K."/>
        </authorList>
    </citation>
    <scope>NUCLEOTIDE SEQUENCE [LARGE SCALE GENOMIC DNA]</scope>
    <source>
        <strain evidence="2 3">JCM 13586</strain>
    </source>
</reference>
<protein>
    <recommendedName>
        <fullName evidence="4">Integrating conjugative element protein</fullName>
    </recommendedName>
</protein>
<gene>
    <name evidence="2" type="ORF">C9I99_21040</name>
</gene>
<dbReference type="Proteomes" id="UP000241222">
    <property type="component" value="Unassembled WGS sequence"/>
</dbReference>
<proteinExistence type="predicted"/>
<accession>A0A2T3ITI3</accession>
<dbReference type="OrthoDB" id="5919121at2"/>
<feature type="chain" id="PRO_5015443943" description="Integrating conjugative element protein" evidence="1">
    <location>
        <begin position="22"/>
        <end position="479"/>
    </location>
</feature>
<evidence type="ECO:0000313" key="3">
    <source>
        <dbReference type="Proteomes" id="UP000241222"/>
    </source>
</evidence>
<keyword evidence="3" id="KW-1185">Reference proteome</keyword>
<evidence type="ECO:0008006" key="4">
    <source>
        <dbReference type="Google" id="ProtNLM"/>
    </source>
</evidence>
<sequence>MRRQKIALSLCVALVCGLPNAAFSNDNDQSLTSAERSKLELFFTPSRTAPSHYVPPPGYVNLFGAKVTGLNTCDGNLSLSLVNSFKDGTLKRIYDNFADIVNEMVSNPQGAATFLGSLYIQKSNAGLYSLLTEGINLGMSDYLSGIGSCEAILSSAMSFAMDSPTDQAKANSLREFEKRTGTKLSRIDLLDYLRPKSESTGSHNIHDHAEQGVTFYAEEGGVGVVGGMGSGGNPTYLEVVGVTARTGYCIYRGIEPNRCYPELSGSDIDPDDPVINDPMHSLLFGDDPKKHPERIQELSRQVLGTDLIATCDGCKQSTEPGTTLRGWYSNERNKIAGDIHQILYKNLPLVTEEELRNVSAPPSLNVSLDHIRALHLINNAEIRYNFIGGLAVDVAYIRSIALANYLRGYLHTASNTKEVRDAGLRSQILERIEMLHQQEQALQRELQANGYKPQMYVKALVQILERGVVTDAIVPSAGL</sequence>
<keyword evidence="1" id="KW-0732">Signal</keyword>
<dbReference type="EMBL" id="PYMH01000013">
    <property type="protein sequence ID" value="PSU31676.1"/>
    <property type="molecule type" value="Genomic_DNA"/>
</dbReference>
<dbReference type="AlphaFoldDB" id="A0A2T3ITI3"/>
<feature type="signal peptide" evidence="1">
    <location>
        <begin position="1"/>
        <end position="21"/>
    </location>
</feature>
<comment type="caution">
    <text evidence="2">The sequence shown here is derived from an EMBL/GenBank/DDBJ whole genome shotgun (WGS) entry which is preliminary data.</text>
</comment>
<name>A0A2T3ITI3_9GAMM</name>
<organism evidence="2 3">
    <name type="scientific">Photobacterium lutimaris</name>
    <dbReference type="NCBI Taxonomy" id="388278"/>
    <lineage>
        <taxon>Bacteria</taxon>
        <taxon>Pseudomonadati</taxon>
        <taxon>Pseudomonadota</taxon>
        <taxon>Gammaproteobacteria</taxon>
        <taxon>Vibrionales</taxon>
        <taxon>Vibrionaceae</taxon>
        <taxon>Photobacterium</taxon>
    </lineage>
</organism>
<evidence type="ECO:0000313" key="2">
    <source>
        <dbReference type="EMBL" id="PSU31676.1"/>
    </source>
</evidence>
<evidence type="ECO:0000256" key="1">
    <source>
        <dbReference type="SAM" id="SignalP"/>
    </source>
</evidence>